<reference evidence="1 2" key="1">
    <citation type="submission" date="2014-06" db="EMBL/GenBank/DDBJ databases">
        <title>Functional and comparative genomic analyses of the Drosophila gut microbiota identify candidate symbiosis factors.</title>
        <authorList>
            <person name="Newell P.D."/>
            <person name="Chaston J.M."/>
            <person name="Douglas A.E."/>
        </authorList>
    </citation>
    <scope>NUCLEOTIDE SEQUENCE [LARGE SCALE GENOMIC DNA]</scope>
    <source>
        <strain evidence="1 2">DmCS_006</strain>
    </source>
</reference>
<dbReference type="AlphaFoldDB" id="A0A094ZFS9"/>
<dbReference type="EMBL" id="JOKM01000102">
    <property type="protein sequence ID" value="KGB21456.1"/>
    <property type="molecule type" value="Genomic_DNA"/>
</dbReference>
<keyword evidence="2" id="KW-1185">Reference proteome</keyword>
<name>A0A094ZFS9_9PROT</name>
<accession>A0A094ZFS9</accession>
<proteinExistence type="predicted"/>
<comment type="caution">
    <text evidence="1">The sequence shown here is derived from an EMBL/GenBank/DDBJ whole genome shotgun (WGS) entry which is preliminary data.</text>
</comment>
<protein>
    <submittedName>
        <fullName evidence="1">Uncharacterized protein</fullName>
    </submittedName>
</protein>
<organism evidence="1 2">
    <name type="scientific">Acetobacter tropicalis</name>
    <dbReference type="NCBI Taxonomy" id="104102"/>
    <lineage>
        <taxon>Bacteria</taxon>
        <taxon>Pseudomonadati</taxon>
        <taxon>Pseudomonadota</taxon>
        <taxon>Alphaproteobacteria</taxon>
        <taxon>Acetobacterales</taxon>
        <taxon>Acetobacteraceae</taxon>
        <taxon>Acetobacter</taxon>
    </lineage>
</organism>
<dbReference type="PATRIC" id="fig|104102.7.peg.3054"/>
<dbReference type="Proteomes" id="UP000029448">
    <property type="component" value="Unassembled WGS sequence"/>
</dbReference>
<evidence type="ECO:0000313" key="2">
    <source>
        <dbReference type="Proteomes" id="UP000029448"/>
    </source>
</evidence>
<evidence type="ECO:0000313" key="1">
    <source>
        <dbReference type="EMBL" id="KGB21456.1"/>
    </source>
</evidence>
<sequence length="63" mass="7402">MYFVFHDENEDREIAISAKDAMKAAKENEFYNPETGEEIDDFLKKLFPVYKMTEFFAAAAKKQ</sequence>
<gene>
    <name evidence="1" type="ORF">AtDm6_3092</name>
</gene>